<keyword evidence="4" id="KW-0808">Transferase</keyword>
<evidence type="ECO:0000256" key="8">
    <source>
        <dbReference type="ARBA" id="ARBA00023136"/>
    </source>
</evidence>
<reference evidence="12" key="1">
    <citation type="submission" date="2018-05" db="EMBL/GenBank/DDBJ databases">
        <authorList>
            <person name="Lanie J.A."/>
            <person name="Ng W.-L."/>
            <person name="Kazmierczak K.M."/>
            <person name="Andrzejewski T.M."/>
            <person name="Davidsen T.M."/>
            <person name="Wayne K.J."/>
            <person name="Tettelin H."/>
            <person name="Glass J.I."/>
            <person name="Rusch D."/>
            <person name="Podicherti R."/>
            <person name="Tsui H.-C.T."/>
            <person name="Winkler M.E."/>
        </authorList>
    </citation>
    <scope>NUCLEOTIDE SEQUENCE</scope>
</reference>
<keyword evidence="5 11" id="KW-0812">Transmembrane</keyword>
<dbReference type="InterPro" id="IPR048254">
    <property type="entry name" value="CDP_ALCOHOL_P_TRANSF_CS"/>
</dbReference>
<dbReference type="GO" id="GO:0016020">
    <property type="term" value="C:membrane"/>
    <property type="evidence" value="ECO:0007669"/>
    <property type="project" value="UniProtKB-SubCell"/>
</dbReference>
<evidence type="ECO:0000256" key="1">
    <source>
        <dbReference type="ARBA" id="ARBA00004141"/>
    </source>
</evidence>
<keyword evidence="10" id="KW-1208">Phospholipid metabolism</keyword>
<dbReference type="EMBL" id="UINC01089326">
    <property type="protein sequence ID" value="SVC40327.1"/>
    <property type="molecule type" value="Genomic_DNA"/>
</dbReference>
<sequence length="198" mass="23091">MKYKWIPNLLTSTRMLLVPVFLYCLFADFSHSKFLALIIFISAAITDAYDGKIARKHNIITKFGIFFDPLADKFLVLSAFYAFMFLPVLSTTVKLWMIILISFRDILVTLLRMIMQFKGVTMITSKFGKIKTTFQMITIHLILIFLILKSYSVAIPAILYYSESLYILMVITTLITFYTGLHYMYHNYKTLEGLFFNK</sequence>
<evidence type="ECO:0000256" key="4">
    <source>
        <dbReference type="ARBA" id="ARBA00022679"/>
    </source>
</evidence>
<keyword evidence="7" id="KW-0443">Lipid metabolism</keyword>
<name>A0A382LY94_9ZZZZ</name>
<feature type="transmembrane region" description="Helical" evidence="11">
    <location>
        <begin position="95"/>
        <end position="115"/>
    </location>
</feature>
<comment type="similarity">
    <text evidence="2">Belongs to the CDP-alcohol phosphatidyltransferase class-I family.</text>
</comment>
<gene>
    <name evidence="12" type="ORF">METZ01_LOCUS293181</name>
</gene>
<comment type="subcellular location">
    <subcellularLocation>
        <location evidence="1">Membrane</location>
        <topology evidence="1">Multi-pass membrane protein</topology>
    </subcellularLocation>
</comment>
<dbReference type="InterPro" id="IPR050324">
    <property type="entry name" value="CDP-alcohol_PTase-I"/>
</dbReference>
<feature type="transmembrane region" description="Helical" evidence="11">
    <location>
        <begin position="136"/>
        <end position="159"/>
    </location>
</feature>
<dbReference type="PANTHER" id="PTHR14269:SF62">
    <property type="entry name" value="CDP-DIACYLGLYCEROL--GLYCEROL-3-PHOSPHATE 3-PHOSPHATIDYLTRANSFERASE 1, CHLOROPLASTIC"/>
    <property type="match status" value="1"/>
</dbReference>
<dbReference type="InterPro" id="IPR000462">
    <property type="entry name" value="CDP-OH_P_trans"/>
</dbReference>
<dbReference type="PIRSF" id="PIRSF000847">
    <property type="entry name" value="Phos_ph_gly_syn"/>
    <property type="match status" value="1"/>
</dbReference>
<evidence type="ECO:0000313" key="12">
    <source>
        <dbReference type="EMBL" id="SVC40327.1"/>
    </source>
</evidence>
<protein>
    <recommendedName>
        <fullName evidence="13">CDP-diacylglycerol--glycerol-3-phosphate 3-phosphatidyltransferase</fullName>
    </recommendedName>
</protein>
<evidence type="ECO:0000256" key="9">
    <source>
        <dbReference type="ARBA" id="ARBA00023209"/>
    </source>
</evidence>
<keyword evidence="3" id="KW-0444">Lipid biosynthesis</keyword>
<feature type="transmembrane region" description="Helical" evidence="11">
    <location>
        <begin position="20"/>
        <end position="49"/>
    </location>
</feature>
<evidence type="ECO:0000256" key="7">
    <source>
        <dbReference type="ARBA" id="ARBA00023098"/>
    </source>
</evidence>
<evidence type="ECO:0000256" key="10">
    <source>
        <dbReference type="ARBA" id="ARBA00023264"/>
    </source>
</evidence>
<dbReference type="Gene3D" id="1.20.120.1760">
    <property type="match status" value="1"/>
</dbReference>
<evidence type="ECO:0000256" key="2">
    <source>
        <dbReference type="ARBA" id="ARBA00010441"/>
    </source>
</evidence>
<keyword evidence="6 11" id="KW-1133">Transmembrane helix</keyword>
<organism evidence="12">
    <name type="scientific">marine metagenome</name>
    <dbReference type="NCBI Taxonomy" id="408172"/>
    <lineage>
        <taxon>unclassified sequences</taxon>
        <taxon>metagenomes</taxon>
        <taxon>ecological metagenomes</taxon>
    </lineage>
</organism>
<dbReference type="GO" id="GO:0008444">
    <property type="term" value="F:CDP-diacylglycerol-glycerol-3-phosphate 3-phosphatidyltransferase activity"/>
    <property type="evidence" value="ECO:0007669"/>
    <property type="project" value="InterPro"/>
</dbReference>
<evidence type="ECO:0000256" key="11">
    <source>
        <dbReference type="SAM" id="Phobius"/>
    </source>
</evidence>
<evidence type="ECO:0000256" key="3">
    <source>
        <dbReference type="ARBA" id="ARBA00022516"/>
    </source>
</evidence>
<accession>A0A382LY94</accession>
<keyword evidence="8 11" id="KW-0472">Membrane</keyword>
<dbReference type="PROSITE" id="PS00379">
    <property type="entry name" value="CDP_ALCOHOL_P_TRANSF"/>
    <property type="match status" value="1"/>
</dbReference>
<evidence type="ECO:0008006" key="13">
    <source>
        <dbReference type="Google" id="ProtNLM"/>
    </source>
</evidence>
<dbReference type="InterPro" id="IPR043130">
    <property type="entry name" value="CDP-OH_PTrfase_TM_dom"/>
</dbReference>
<dbReference type="AlphaFoldDB" id="A0A382LY94"/>
<dbReference type="InterPro" id="IPR004570">
    <property type="entry name" value="Phosphatidylglycerol_P_synth"/>
</dbReference>
<feature type="transmembrane region" description="Helical" evidence="11">
    <location>
        <begin position="165"/>
        <end position="185"/>
    </location>
</feature>
<keyword evidence="9" id="KW-0594">Phospholipid biosynthesis</keyword>
<dbReference type="PANTHER" id="PTHR14269">
    <property type="entry name" value="CDP-DIACYLGLYCEROL--GLYCEROL-3-PHOSPHATE 3-PHOSPHATIDYLTRANSFERASE-RELATED"/>
    <property type="match status" value="1"/>
</dbReference>
<evidence type="ECO:0000256" key="5">
    <source>
        <dbReference type="ARBA" id="ARBA00022692"/>
    </source>
</evidence>
<evidence type="ECO:0000256" key="6">
    <source>
        <dbReference type="ARBA" id="ARBA00022989"/>
    </source>
</evidence>
<dbReference type="Pfam" id="PF01066">
    <property type="entry name" value="CDP-OH_P_transf"/>
    <property type="match status" value="1"/>
</dbReference>
<feature type="transmembrane region" description="Helical" evidence="11">
    <location>
        <begin position="70"/>
        <end position="89"/>
    </location>
</feature>
<dbReference type="GO" id="GO:0046474">
    <property type="term" value="P:glycerophospholipid biosynthetic process"/>
    <property type="evidence" value="ECO:0007669"/>
    <property type="project" value="TreeGrafter"/>
</dbReference>
<proteinExistence type="inferred from homology"/>